<organism evidence="7 8">
    <name type="scientific">Candidatus Babela massiliensis</name>
    <dbReference type="NCBI Taxonomy" id="673862"/>
    <lineage>
        <taxon>Bacteria</taxon>
        <taxon>Candidatus Babelota</taxon>
        <taxon>Candidatus Babeliae</taxon>
        <taxon>Candidatus Babeliales</taxon>
        <taxon>Candidatus Babeliaceae</taxon>
        <taxon>Candidatus Babela</taxon>
    </lineage>
</organism>
<dbReference type="NCBIfam" id="TIGR01079">
    <property type="entry name" value="rplX_bact"/>
    <property type="match status" value="1"/>
</dbReference>
<dbReference type="Pfam" id="PF17136">
    <property type="entry name" value="ribosomal_L24"/>
    <property type="match status" value="1"/>
</dbReference>
<keyword evidence="2 5" id="KW-0689">Ribosomal protein</keyword>
<protein>
    <recommendedName>
        <fullName evidence="4 5">Large ribosomal subunit protein uL24</fullName>
    </recommendedName>
</protein>
<dbReference type="InterPro" id="IPR008991">
    <property type="entry name" value="Translation_prot_SH3-like_sf"/>
</dbReference>
<gene>
    <name evidence="5 7" type="primary">rplX</name>
    <name evidence="7" type="ORF">BABL1_gene_517</name>
</gene>
<dbReference type="Pfam" id="PF00467">
    <property type="entry name" value="KOW"/>
    <property type="match status" value="1"/>
</dbReference>
<dbReference type="OrthoDB" id="9807419at2"/>
<dbReference type="PANTHER" id="PTHR12903">
    <property type="entry name" value="MITOCHONDRIAL RIBOSOMAL PROTEIN L24"/>
    <property type="match status" value="1"/>
</dbReference>
<reference evidence="7 8" key="1">
    <citation type="journal article" date="2015" name="Biol. Direct">
        <title>Babela massiliensis, a representative of a widespread bacterial phylum with unusual adaptations to parasitism in amoebae.</title>
        <authorList>
            <person name="Pagnier I."/>
            <person name="Yutin N."/>
            <person name="Croce O."/>
            <person name="Makarova K.S."/>
            <person name="Wolf Y.I."/>
            <person name="Benamar S."/>
            <person name="Raoult D."/>
            <person name="Koonin E.V."/>
            <person name="La Scola B."/>
        </authorList>
    </citation>
    <scope>NUCLEOTIDE SEQUENCE [LARGE SCALE GENOMIC DNA]</scope>
    <source>
        <strain evidence="8">BABL1</strain>
    </source>
</reference>
<evidence type="ECO:0000256" key="5">
    <source>
        <dbReference type="HAMAP-Rule" id="MF_01326"/>
    </source>
</evidence>
<dbReference type="InterPro" id="IPR003256">
    <property type="entry name" value="Ribosomal_uL24"/>
</dbReference>
<evidence type="ECO:0000256" key="3">
    <source>
        <dbReference type="ARBA" id="ARBA00023274"/>
    </source>
</evidence>
<comment type="similarity">
    <text evidence="1 5">Belongs to the universal ribosomal protein uL24 family.</text>
</comment>
<comment type="subunit">
    <text evidence="5">Part of the 50S ribosomal subunit.</text>
</comment>
<proteinExistence type="inferred from homology"/>
<dbReference type="InterPro" id="IPR057264">
    <property type="entry name" value="Ribosomal_uL24_C"/>
</dbReference>
<dbReference type="KEGG" id="dpb:BABL1_gene_517"/>
<feature type="domain" description="KOW" evidence="6">
    <location>
        <begin position="3"/>
        <end position="30"/>
    </location>
</feature>
<dbReference type="AlphaFoldDB" id="V6DFZ2"/>
<keyword evidence="3 5" id="KW-0687">Ribonucleoprotein</keyword>
<dbReference type="GO" id="GO:1990904">
    <property type="term" value="C:ribonucleoprotein complex"/>
    <property type="evidence" value="ECO:0007669"/>
    <property type="project" value="UniProtKB-KW"/>
</dbReference>
<comment type="function">
    <text evidence="5">One of the proteins that surrounds the polypeptide exit tunnel on the outside of the subunit.</text>
</comment>
<keyword evidence="8" id="KW-1185">Reference proteome</keyword>
<dbReference type="eggNOG" id="COG0198">
    <property type="taxonomic scope" value="Bacteria"/>
</dbReference>
<dbReference type="Proteomes" id="UP000018769">
    <property type="component" value="Chromosome I"/>
</dbReference>
<dbReference type="InterPro" id="IPR005824">
    <property type="entry name" value="KOW"/>
</dbReference>
<dbReference type="PATRIC" id="fig|673862.3.peg.388"/>
<dbReference type="RefSeq" id="WP_023791727.1">
    <property type="nucleotide sequence ID" value="NC_023003.1"/>
</dbReference>
<dbReference type="SUPFAM" id="SSF50104">
    <property type="entry name" value="Translation proteins SH3-like domain"/>
    <property type="match status" value="1"/>
</dbReference>
<evidence type="ECO:0000256" key="4">
    <source>
        <dbReference type="ARBA" id="ARBA00035206"/>
    </source>
</evidence>
<dbReference type="STRING" id="673862.BABL1_gene_517"/>
<dbReference type="GO" id="GO:0019843">
    <property type="term" value="F:rRNA binding"/>
    <property type="evidence" value="ECO:0007669"/>
    <property type="project" value="UniProtKB-UniRule"/>
</dbReference>
<evidence type="ECO:0000313" key="7">
    <source>
        <dbReference type="EMBL" id="CDK30502.1"/>
    </source>
</evidence>
<dbReference type="GO" id="GO:0005840">
    <property type="term" value="C:ribosome"/>
    <property type="evidence" value="ECO:0007669"/>
    <property type="project" value="UniProtKB-KW"/>
</dbReference>
<dbReference type="EMBL" id="HG793133">
    <property type="protein sequence ID" value="CDK30502.1"/>
    <property type="molecule type" value="Genomic_DNA"/>
</dbReference>
<dbReference type="Gene3D" id="2.30.30.30">
    <property type="match status" value="1"/>
</dbReference>
<name>V6DFZ2_9BACT</name>
<sequence>MMQIKKNDTVIVIAGKDKSKQGTVIAILPKKGLIKVKDVALATKHKKARRQGEASQIKREESYINISNVMLLSTDSKPCRVNFKVSEDGKKARVCKRTNEIL</sequence>
<dbReference type="HAMAP" id="MF_01326_B">
    <property type="entry name" value="Ribosomal_uL24_B"/>
    <property type="match status" value="1"/>
</dbReference>
<keyword evidence="5" id="KW-0694">RNA-binding</keyword>
<dbReference type="InterPro" id="IPR014722">
    <property type="entry name" value="Rib_uL2_dom2"/>
</dbReference>
<dbReference type="CDD" id="cd06089">
    <property type="entry name" value="KOW_RPL26"/>
    <property type="match status" value="1"/>
</dbReference>
<keyword evidence="5" id="KW-0699">rRNA-binding</keyword>
<evidence type="ECO:0000313" key="8">
    <source>
        <dbReference type="Proteomes" id="UP000018769"/>
    </source>
</evidence>
<dbReference type="SMART" id="SM00739">
    <property type="entry name" value="KOW"/>
    <property type="match status" value="1"/>
</dbReference>
<accession>V6DFZ2</accession>
<comment type="function">
    <text evidence="5">One of two assembly initiator proteins, it binds directly to the 5'-end of the 23S rRNA, where it nucleates assembly of the 50S subunit.</text>
</comment>
<dbReference type="GO" id="GO:0003735">
    <property type="term" value="F:structural constituent of ribosome"/>
    <property type="evidence" value="ECO:0007669"/>
    <property type="project" value="InterPro"/>
</dbReference>
<dbReference type="InterPro" id="IPR041988">
    <property type="entry name" value="Ribosomal_uL24_KOW"/>
</dbReference>
<evidence type="ECO:0000256" key="2">
    <source>
        <dbReference type="ARBA" id="ARBA00022980"/>
    </source>
</evidence>
<dbReference type="HOGENOM" id="CLU_093315_2_2_7"/>
<evidence type="ECO:0000259" key="6">
    <source>
        <dbReference type="SMART" id="SM00739"/>
    </source>
</evidence>
<dbReference type="GO" id="GO:0006412">
    <property type="term" value="P:translation"/>
    <property type="evidence" value="ECO:0007669"/>
    <property type="project" value="UniProtKB-UniRule"/>
</dbReference>
<evidence type="ECO:0000256" key="1">
    <source>
        <dbReference type="ARBA" id="ARBA00010618"/>
    </source>
</evidence>